<evidence type="ECO:0000313" key="2">
    <source>
        <dbReference type="EMBL" id="CAI4214764.1"/>
    </source>
</evidence>
<dbReference type="Proteomes" id="UP000838763">
    <property type="component" value="Unassembled WGS sequence"/>
</dbReference>
<evidence type="ECO:0000259" key="1">
    <source>
        <dbReference type="Pfam" id="PF14479"/>
    </source>
</evidence>
<dbReference type="Pfam" id="PF14479">
    <property type="entry name" value="HeLo"/>
    <property type="match status" value="1"/>
</dbReference>
<gene>
    <name evidence="2" type="ORF">PPNO1_LOCUS4493</name>
</gene>
<keyword evidence="3" id="KW-1185">Reference proteome</keyword>
<dbReference type="OrthoDB" id="20872at2759"/>
<protein>
    <recommendedName>
        <fullName evidence="1">Prion-inhibition and propagation HeLo domain-containing protein</fullName>
    </recommendedName>
</protein>
<name>A0A9P1MBI9_9PEZI</name>
<reference evidence="2" key="1">
    <citation type="submission" date="2022-11" db="EMBL/GenBank/DDBJ databases">
        <authorList>
            <person name="Scott C."/>
            <person name="Bruce N."/>
        </authorList>
    </citation>
    <scope>NUCLEOTIDE SEQUENCE</scope>
</reference>
<dbReference type="Gene3D" id="1.20.120.1020">
    <property type="entry name" value="Prion-inhibition and propagation, HeLo domain"/>
    <property type="match status" value="1"/>
</dbReference>
<dbReference type="AlphaFoldDB" id="A0A9P1MBI9"/>
<comment type="caution">
    <text evidence="2">The sequence shown here is derived from an EMBL/GenBank/DDBJ whole genome shotgun (WGS) entry which is preliminary data.</text>
</comment>
<feature type="domain" description="Prion-inhibition and propagation HeLo" evidence="1">
    <location>
        <begin position="6"/>
        <end position="184"/>
    </location>
</feature>
<organism evidence="2 3">
    <name type="scientific">Parascedosporium putredinis</name>
    <dbReference type="NCBI Taxonomy" id="1442378"/>
    <lineage>
        <taxon>Eukaryota</taxon>
        <taxon>Fungi</taxon>
        <taxon>Dikarya</taxon>
        <taxon>Ascomycota</taxon>
        <taxon>Pezizomycotina</taxon>
        <taxon>Sordariomycetes</taxon>
        <taxon>Hypocreomycetidae</taxon>
        <taxon>Microascales</taxon>
        <taxon>Microascaceae</taxon>
        <taxon>Parascedosporium</taxon>
    </lineage>
</organism>
<accession>A0A9P1MBI9</accession>
<dbReference type="InterPro" id="IPR038305">
    <property type="entry name" value="HeLo_sf"/>
</dbReference>
<proteinExistence type="predicted"/>
<dbReference type="InterPro" id="IPR029498">
    <property type="entry name" value="HeLo_dom"/>
</dbReference>
<dbReference type="EMBL" id="CALLCH030000012">
    <property type="protein sequence ID" value="CAI4214764.1"/>
    <property type="molecule type" value="Genomic_DNA"/>
</dbReference>
<sequence length="227" mass="25231">MAEIFGIISGAVGIAAAFTACVDCFKYVQLGRNLARDYQTDQLSLTCAWLRLARPDATPAELRALKDCLFQILALFEESRRISSKYRSRSEAAGEASAALCEKGDSRVASLVERIKALAIGRQRGNSVLRKTGWALYHRSQLKELVSNITTIIDNMEKLFPAPETQLALVKQEIEQIRDRWALELVETATQGYLNVEVEGEAQLGDYFANDWKGEAVGAELSFYGCR</sequence>
<evidence type="ECO:0000313" key="3">
    <source>
        <dbReference type="Proteomes" id="UP000838763"/>
    </source>
</evidence>